<evidence type="ECO:0000313" key="3">
    <source>
        <dbReference type="Proteomes" id="UP000044071"/>
    </source>
</evidence>
<evidence type="ECO:0000313" key="2">
    <source>
        <dbReference type="EMBL" id="CDZ76965.1"/>
    </source>
</evidence>
<accession>A0A078KRD3</accession>
<keyword evidence="3" id="KW-1185">Reference proteome</keyword>
<keyword evidence="1" id="KW-0732">Signal</keyword>
<protein>
    <recommendedName>
        <fullName evidence="4">Enhanced entry protein EnhB</fullName>
    </recommendedName>
</protein>
<sequence length="183" mass="20227">MKTTIRTNLGRAFLLSLLALGVANAAVENLEKKDKEKDDNKPPIGCRNVGYKFELETLHLLPGENDGDSQSMFVVHNLLTQPVNLFQMRSDESSRSTYLNHVLGAREWGVLSTSEKLVRFICTVADKKSLYGKVVDCSQSLQVCEYTNVRYGLNNRGNFWLANSSTKGGASSAIVHYGIIPGN</sequence>
<feature type="signal peptide" evidence="1">
    <location>
        <begin position="1"/>
        <end position="25"/>
    </location>
</feature>
<reference evidence="2 3" key="1">
    <citation type="submission" date="2014-06" db="EMBL/GenBank/DDBJ databases">
        <authorList>
            <person name="Urmite Genomes Urmite Genomes"/>
        </authorList>
    </citation>
    <scope>NUCLEOTIDE SEQUENCE [LARGE SCALE GENOMIC DNA]</scope>
</reference>
<name>A0A078KRD3_9GAMM</name>
<evidence type="ECO:0000256" key="1">
    <source>
        <dbReference type="SAM" id="SignalP"/>
    </source>
</evidence>
<dbReference type="eggNOG" id="ENOG503491J">
    <property type="taxonomic scope" value="Bacteria"/>
</dbReference>
<gene>
    <name evidence="2" type="ORF">BN59_01244</name>
</gene>
<dbReference type="AlphaFoldDB" id="A0A078KRD3"/>
<dbReference type="Proteomes" id="UP000044071">
    <property type="component" value="Unassembled WGS sequence"/>
</dbReference>
<dbReference type="RefSeq" id="WP_043873388.1">
    <property type="nucleotide sequence ID" value="NZ_CCVW01000001.1"/>
</dbReference>
<dbReference type="EMBL" id="CCSB01000001">
    <property type="protein sequence ID" value="CDZ76965.1"/>
    <property type="molecule type" value="Genomic_DNA"/>
</dbReference>
<feature type="chain" id="PRO_5009743960" description="Enhanced entry protein EnhB" evidence="1">
    <location>
        <begin position="26"/>
        <end position="183"/>
    </location>
</feature>
<proteinExistence type="predicted"/>
<dbReference type="STRING" id="1034943.BN59_01244"/>
<organism evidence="2 3">
    <name type="scientific">Legionella massiliensis</name>
    <dbReference type="NCBI Taxonomy" id="1034943"/>
    <lineage>
        <taxon>Bacteria</taxon>
        <taxon>Pseudomonadati</taxon>
        <taxon>Pseudomonadota</taxon>
        <taxon>Gammaproteobacteria</taxon>
        <taxon>Legionellales</taxon>
        <taxon>Legionellaceae</taxon>
        <taxon>Legionella</taxon>
    </lineage>
</organism>
<evidence type="ECO:0008006" key="4">
    <source>
        <dbReference type="Google" id="ProtNLM"/>
    </source>
</evidence>
<dbReference type="OrthoDB" id="5644080at2"/>